<sequence>MKSVFDTQRIYKDTARRMVSGVCAGVARYFGQEPWLVRGVAIAAFLFVPVAVALAYVLGVVLLPSRNY</sequence>
<protein>
    <submittedName>
        <fullName evidence="8">PspC domain-containing protein</fullName>
    </submittedName>
</protein>
<feature type="transmembrane region" description="Helical" evidence="6">
    <location>
        <begin position="40"/>
        <end position="63"/>
    </location>
</feature>
<proteinExistence type="predicted"/>
<dbReference type="Proteomes" id="UP001520878">
    <property type="component" value="Unassembled WGS sequence"/>
</dbReference>
<evidence type="ECO:0000313" key="8">
    <source>
        <dbReference type="EMBL" id="MCC2618236.1"/>
    </source>
</evidence>
<dbReference type="PANTHER" id="PTHR33885">
    <property type="entry name" value="PHAGE SHOCK PROTEIN C"/>
    <property type="match status" value="1"/>
</dbReference>
<feature type="domain" description="Phage shock protein PspC N-terminal" evidence="7">
    <location>
        <begin position="9"/>
        <end position="65"/>
    </location>
</feature>
<evidence type="ECO:0000313" key="9">
    <source>
        <dbReference type="Proteomes" id="UP001520878"/>
    </source>
</evidence>
<dbReference type="RefSeq" id="WP_229162960.1">
    <property type="nucleotide sequence ID" value="NZ_JAJEWP010000008.1"/>
</dbReference>
<evidence type="ECO:0000256" key="1">
    <source>
        <dbReference type="ARBA" id="ARBA00004162"/>
    </source>
</evidence>
<comment type="caution">
    <text evidence="8">The sequence shown here is derived from an EMBL/GenBank/DDBJ whole genome shotgun (WGS) entry which is preliminary data.</text>
</comment>
<comment type="subcellular location">
    <subcellularLocation>
        <location evidence="1">Cell membrane</location>
        <topology evidence="1">Single-pass membrane protein</topology>
    </subcellularLocation>
</comment>
<evidence type="ECO:0000259" key="7">
    <source>
        <dbReference type="Pfam" id="PF04024"/>
    </source>
</evidence>
<evidence type="ECO:0000256" key="4">
    <source>
        <dbReference type="ARBA" id="ARBA00022989"/>
    </source>
</evidence>
<accession>A0ABS8GDA7</accession>
<evidence type="ECO:0000256" key="3">
    <source>
        <dbReference type="ARBA" id="ARBA00022692"/>
    </source>
</evidence>
<dbReference type="Pfam" id="PF04024">
    <property type="entry name" value="PspC"/>
    <property type="match status" value="1"/>
</dbReference>
<reference evidence="8 9" key="1">
    <citation type="submission" date="2021-10" db="EMBL/GenBank/DDBJ databases">
        <title>Draft genome of Aestuariibacter halophilus JC2043.</title>
        <authorList>
            <person name="Emsley S.A."/>
            <person name="Pfannmuller K.M."/>
            <person name="Ushijima B."/>
            <person name="Saw J.H."/>
            <person name="Videau P."/>
        </authorList>
    </citation>
    <scope>NUCLEOTIDE SEQUENCE [LARGE SCALE GENOMIC DNA]</scope>
    <source>
        <strain evidence="8 9">JC2043</strain>
    </source>
</reference>
<dbReference type="PANTHER" id="PTHR33885:SF3">
    <property type="entry name" value="PHAGE SHOCK PROTEIN C"/>
    <property type="match status" value="1"/>
</dbReference>
<keyword evidence="9" id="KW-1185">Reference proteome</keyword>
<organism evidence="8 9">
    <name type="scientific">Fluctibacter halophilus</name>
    <dbReference type="NCBI Taxonomy" id="226011"/>
    <lineage>
        <taxon>Bacteria</taxon>
        <taxon>Pseudomonadati</taxon>
        <taxon>Pseudomonadota</taxon>
        <taxon>Gammaproteobacteria</taxon>
        <taxon>Alteromonadales</taxon>
        <taxon>Alteromonadaceae</taxon>
        <taxon>Fluctibacter</taxon>
    </lineage>
</organism>
<evidence type="ECO:0000256" key="5">
    <source>
        <dbReference type="ARBA" id="ARBA00023136"/>
    </source>
</evidence>
<evidence type="ECO:0000256" key="2">
    <source>
        <dbReference type="ARBA" id="ARBA00022475"/>
    </source>
</evidence>
<keyword evidence="2" id="KW-1003">Cell membrane</keyword>
<name>A0ABS8GDA7_9ALTE</name>
<dbReference type="EMBL" id="JAJEWP010000008">
    <property type="protein sequence ID" value="MCC2618236.1"/>
    <property type="molecule type" value="Genomic_DNA"/>
</dbReference>
<keyword evidence="3 6" id="KW-0812">Transmembrane</keyword>
<dbReference type="InterPro" id="IPR007168">
    <property type="entry name" value="Phageshock_PspC_N"/>
</dbReference>
<keyword evidence="5 6" id="KW-0472">Membrane</keyword>
<gene>
    <name evidence="8" type="ORF">LJ739_18410</name>
</gene>
<dbReference type="InterPro" id="IPR052027">
    <property type="entry name" value="PspC"/>
</dbReference>
<keyword evidence="4 6" id="KW-1133">Transmembrane helix</keyword>
<evidence type="ECO:0000256" key="6">
    <source>
        <dbReference type="SAM" id="Phobius"/>
    </source>
</evidence>